<dbReference type="SUPFAM" id="SSF53474">
    <property type="entry name" value="alpha/beta-Hydrolases"/>
    <property type="match status" value="1"/>
</dbReference>
<dbReference type="Pfam" id="PF00756">
    <property type="entry name" value="Esterase"/>
    <property type="match status" value="1"/>
</dbReference>
<evidence type="ECO:0008006" key="2">
    <source>
        <dbReference type="Google" id="ProtNLM"/>
    </source>
</evidence>
<protein>
    <recommendedName>
        <fullName evidence="2">Esterase</fullName>
    </recommendedName>
</protein>
<sequence>MRILLLLFISLNSFSDVSFGELENFVIESDYDTRKIQIYYPNNKTIDSDTLFIFMNDGEELFNAAESWHNMEWGIDEKIEQMNLNESELNFVIIGIHSAKKGNRFFVDETKRYAEYFPKESIPYFDSGFKKRRYQEWVNNNNLYYLEFLTEDVIPFVEEKFDISLNNKNLGIIGASMGGLAALNALIEYPDLFGFAGCISTHWVGIKPLEYFLLPFVGKIDGDDDTANAIISYIEDNIANIDDQKIYFDHGTIGLDSLYSTPQRRVNKILDSKSKDYKYIVFDGYDHYAPEFGSRFDSVLEYLVIN</sequence>
<dbReference type="PANTHER" id="PTHR48098:SF6">
    <property type="entry name" value="FERRI-BACILLIBACTIN ESTERASE BESA"/>
    <property type="match status" value="1"/>
</dbReference>
<dbReference type="PANTHER" id="PTHR48098">
    <property type="entry name" value="ENTEROCHELIN ESTERASE-RELATED"/>
    <property type="match status" value="1"/>
</dbReference>
<dbReference type="Gene3D" id="3.40.50.1820">
    <property type="entry name" value="alpha/beta hydrolase"/>
    <property type="match status" value="1"/>
</dbReference>
<name>A0A0U2N5Q8_9BACT</name>
<accession>A0A0U2N5Q8</accession>
<dbReference type="InterPro" id="IPR000801">
    <property type="entry name" value="Esterase-like"/>
</dbReference>
<proteinExistence type="predicted"/>
<dbReference type="InterPro" id="IPR050583">
    <property type="entry name" value="Mycobacterial_A85_antigen"/>
</dbReference>
<dbReference type="InterPro" id="IPR029058">
    <property type="entry name" value="AB_hydrolase_fold"/>
</dbReference>
<dbReference type="EMBL" id="KT201083">
    <property type="protein sequence ID" value="ALS55943.1"/>
    <property type="molecule type" value="Genomic_DNA"/>
</dbReference>
<evidence type="ECO:0000313" key="1">
    <source>
        <dbReference type="EMBL" id="ALS55943.1"/>
    </source>
</evidence>
<dbReference type="AlphaFoldDB" id="A0A0U2N5Q8"/>
<reference evidence="1" key="1">
    <citation type="journal article" date="2016" name="ISME J.">
        <title>Functional metagenomic screen reveals new and diverse microbial rhodopsins.</title>
        <authorList>
            <person name="Pushkarev A."/>
            <person name="Beja O."/>
        </authorList>
    </citation>
    <scope>NUCLEOTIDE SEQUENCE</scope>
</reference>
<organism evidence="1">
    <name type="scientific">uncultured bacterium EIL80E09</name>
    <dbReference type="NCBI Taxonomy" id="1768207"/>
    <lineage>
        <taxon>Bacteria</taxon>
        <taxon>environmental samples</taxon>
    </lineage>
</organism>